<sequence>MSPSFPLRAKPSSFVASAPLIPEDSDMAAGKGGGGGGLRGSSTASRGRDGLHSAPTASRGRGGRSGSVVAAPSPLRGVEFMEEAEASGQLEESRSAAAAGFTACRLRAEGAVSAAASWR</sequence>
<comment type="caution">
    <text evidence="2">The sequence shown here is derived from an EMBL/GenBank/DDBJ whole genome shotgun (WGS) entry which is preliminary data.</text>
</comment>
<reference evidence="2 3" key="1">
    <citation type="submission" date="2019-11" db="EMBL/GenBank/DDBJ databases">
        <title>Whole genome sequence of Oryza granulata.</title>
        <authorList>
            <person name="Li W."/>
        </authorList>
    </citation>
    <scope>NUCLEOTIDE SEQUENCE [LARGE SCALE GENOMIC DNA]</scope>
    <source>
        <strain evidence="3">cv. Menghai</strain>
        <tissue evidence="2">Leaf</tissue>
    </source>
</reference>
<feature type="region of interest" description="Disordered" evidence="1">
    <location>
        <begin position="1"/>
        <end position="75"/>
    </location>
</feature>
<protein>
    <submittedName>
        <fullName evidence="2">Uncharacterized protein</fullName>
    </submittedName>
</protein>
<evidence type="ECO:0000313" key="3">
    <source>
        <dbReference type="Proteomes" id="UP000479710"/>
    </source>
</evidence>
<proteinExistence type="predicted"/>
<dbReference type="Proteomes" id="UP000479710">
    <property type="component" value="Unassembled WGS sequence"/>
</dbReference>
<gene>
    <name evidence="2" type="ORF">E2562_038446</name>
</gene>
<accession>A0A6G1E9F1</accession>
<keyword evidence="3" id="KW-1185">Reference proteome</keyword>
<evidence type="ECO:0000256" key="1">
    <source>
        <dbReference type="SAM" id="MobiDB-lite"/>
    </source>
</evidence>
<dbReference type="AlphaFoldDB" id="A0A6G1E9F1"/>
<organism evidence="2 3">
    <name type="scientific">Oryza meyeriana var. granulata</name>
    <dbReference type="NCBI Taxonomy" id="110450"/>
    <lineage>
        <taxon>Eukaryota</taxon>
        <taxon>Viridiplantae</taxon>
        <taxon>Streptophyta</taxon>
        <taxon>Embryophyta</taxon>
        <taxon>Tracheophyta</taxon>
        <taxon>Spermatophyta</taxon>
        <taxon>Magnoliopsida</taxon>
        <taxon>Liliopsida</taxon>
        <taxon>Poales</taxon>
        <taxon>Poaceae</taxon>
        <taxon>BOP clade</taxon>
        <taxon>Oryzoideae</taxon>
        <taxon>Oryzeae</taxon>
        <taxon>Oryzinae</taxon>
        <taxon>Oryza</taxon>
        <taxon>Oryza meyeriana</taxon>
    </lineage>
</organism>
<dbReference type="EMBL" id="SPHZ02000005">
    <property type="protein sequence ID" value="KAF0921072.1"/>
    <property type="molecule type" value="Genomic_DNA"/>
</dbReference>
<name>A0A6G1E9F1_9ORYZ</name>
<evidence type="ECO:0000313" key="2">
    <source>
        <dbReference type="EMBL" id="KAF0921072.1"/>
    </source>
</evidence>
<feature type="compositionally biased region" description="Gly residues" evidence="1">
    <location>
        <begin position="30"/>
        <end position="39"/>
    </location>
</feature>